<dbReference type="Proteomes" id="UP000192731">
    <property type="component" value="Unassembled WGS sequence"/>
</dbReference>
<sequence>MLIKTYITVALHCPECGKLDFHAISRFNVGFDTKVHLKCQCGTALFSMGRGKGNKYTIQLACSMCEDKHYYTYPANLIWKEKLINLYCHETGVESAFLGSRENVRKAVEDFDYNMETMVDDVMDEEFFNNEEIMSKVLEKVRNLINQDKVSCTCGNDDIGLEVNPDRVEIFCEDCGAVTVIFAENIKDLEIVNNLTNIVLNKGVFKYIDKGKKRIKK</sequence>
<dbReference type="EMBL" id="FWWT01000013">
    <property type="protein sequence ID" value="SMB86327.1"/>
    <property type="molecule type" value="Genomic_DNA"/>
</dbReference>
<keyword evidence="2" id="KW-1185">Reference proteome</keyword>
<gene>
    <name evidence="1" type="ORF">SAMN00017405_1145</name>
</gene>
<reference evidence="1 2" key="1">
    <citation type="submission" date="2017-04" db="EMBL/GenBank/DDBJ databases">
        <authorList>
            <person name="Afonso C.L."/>
            <person name="Miller P.J."/>
            <person name="Scott M.A."/>
            <person name="Spackman E."/>
            <person name="Goraichik I."/>
            <person name="Dimitrov K.M."/>
            <person name="Suarez D.L."/>
            <person name="Swayne D.E."/>
        </authorList>
    </citation>
    <scope>NUCLEOTIDE SEQUENCE [LARGE SCALE GENOMIC DNA]</scope>
    <source>
        <strain evidence="1 2">DSM 11270</strain>
    </source>
</reference>
<dbReference type="RefSeq" id="WP_084052539.1">
    <property type="nucleotide sequence ID" value="NZ_FWWT01000013.1"/>
</dbReference>
<dbReference type="STRING" id="656914.SAMN00017405_1145"/>
<accession>A0A1W1UZ07</accession>
<evidence type="ECO:0000313" key="1">
    <source>
        <dbReference type="EMBL" id="SMB86327.1"/>
    </source>
</evidence>
<name>A0A1W1UZ07_DESTI</name>
<dbReference type="OrthoDB" id="1678992at2"/>
<organism evidence="1 2">
    <name type="scientific">Desulfonispora thiosulfatigenes DSM 11270</name>
    <dbReference type="NCBI Taxonomy" id="656914"/>
    <lineage>
        <taxon>Bacteria</taxon>
        <taxon>Bacillati</taxon>
        <taxon>Bacillota</taxon>
        <taxon>Clostridia</taxon>
        <taxon>Eubacteriales</taxon>
        <taxon>Peptococcaceae</taxon>
        <taxon>Desulfonispora</taxon>
    </lineage>
</organism>
<evidence type="ECO:0000313" key="2">
    <source>
        <dbReference type="Proteomes" id="UP000192731"/>
    </source>
</evidence>
<proteinExistence type="predicted"/>
<protein>
    <submittedName>
        <fullName evidence="1">Uncharacterized protein</fullName>
    </submittedName>
</protein>
<dbReference type="AlphaFoldDB" id="A0A1W1UZ07"/>